<dbReference type="GO" id="GO:0000976">
    <property type="term" value="F:transcription cis-regulatory region binding"/>
    <property type="evidence" value="ECO:0007669"/>
    <property type="project" value="TreeGrafter"/>
</dbReference>
<dbReference type="CDD" id="cd06267">
    <property type="entry name" value="PBP1_LacI_sugar_binding-like"/>
    <property type="match status" value="1"/>
</dbReference>
<protein>
    <submittedName>
        <fullName evidence="6">LacI family transcriptional regulator</fullName>
    </submittedName>
</protein>
<reference evidence="6" key="1">
    <citation type="journal article" date="2020" name="mSystems">
        <title>Genome- and Community-Level Interaction Insights into Carbon Utilization and Element Cycling Functions of Hydrothermarchaeota in Hydrothermal Sediment.</title>
        <authorList>
            <person name="Zhou Z."/>
            <person name="Liu Y."/>
            <person name="Xu W."/>
            <person name="Pan J."/>
            <person name="Luo Z.H."/>
            <person name="Li M."/>
        </authorList>
    </citation>
    <scope>NUCLEOTIDE SEQUENCE [LARGE SCALE GENOMIC DNA]</scope>
    <source>
        <strain evidence="6">SpSt-86</strain>
    </source>
</reference>
<dbReference type="EMBL" id="DTKQ01000001">
    <property type="protein sequence ID" value="HGZ78359.1"/>
    <property type="molecule type" value="Genomic_DNA"/>
</dbReference>
<dbReference type="PROSITE" id="PS50932">
    <property type="entry name" value="HTH_LACI_2"/>
    <property type="match status" value="1"/>
</dbReference>
<dbReference type="AlphaFoldDB" id="A0A832I759"/>
<dbReference type="SUPFAM" id="SSF47413">
    <property type="entry name" value="lambda repressor-like DNA-binding domains"/>
    <property type="match status" value="1"/>
</dbReference>
<dbReference type="InterPro" id="IPR010982">
    <property type="entry name" value="Lambda_DNA-bd_dom_sf"/>
</dbReference>
<evidence type="ECO:0000256" key="1">
    <source>
        <dbReference type="ARBA" id="ARBA00022491"/>
    </source>
</evidence>
<evidence type="ECO:0000256" key="3">
    <source>
        <dbReference type="ARBA" id="ARBA00023125"/>
    </source>
</evidence>
<gene>
    <name evidence="6" type="ORF">ENW55_00045</name>
</gene>
<dbReference type="PANTHER" id="PTHR30146">
    <property type="entry name" value="LACI-RELATED TRANSCRIPTIONAL REPRESSOR"/>
    <property type="match status" value="1"/>
</dbReference>
<name>A0A832I759_9THEM</name>
<feature type="domain" description="HTH lacI-type" evidence="5">
    <location>
        <begin position="3"/>
        <end position="57"/>
    </location>
</feature>
<keyword evidence="2" id="KW-0805">Transcription regulation</keyword>
<comment type="caution">
    <text evidence="6">The sequence shown here is derived from an EMBL/GenBank/DDBJ whole genome shotgun (WGS) entry which is preliminary data.</text>
</comment>
<accession>A0A832I759</accession>
<evidence type="ECO:0000313" key="6">
    <source>
        <dbReference type="EMBL" id="HGZ78359.1"/>
    </source>
</evidence>
<dbReference type="GO" id="GO:0003700">
    <property type="term" value="F:DNA-binding transcription factor activity"/>
    <property type="evidence" value="ECO:0007669"/>
    <property type="project" value="TreeGrafter"/>
</dbReference>
<evidence type="ECO:0000259" key="5">
    <source>
        <dbReference type="PROSITE" id="PS50932"/>
    </source>
</evidence>
<dbReference type="Gene3D" id="1.10.260.40">
    <property type="entry name" value="lambda repressor-like DNA-binding domains"/>
    <property type="match status" value="1"/>
</dbReference>
<evidence type="ECO:0000256" key="2">
    <source>
        <dbReference type="ARBA" id="ARBA00023015"/>
    </source>
</evidence>
<keyword evidence="4" id="KW-0804">Transcription</keyword>
<keyword evidence="1" id="KW-0678">Repressor</keyword>
<dbReference type="Pfam" id="PF13377">
    <property type="entry name" value="Peripla_BP_3"/>
    <property type="match status" value="1"/>
</dbReference>
<dbReference type="Pfam" id="PF00356">
    <property type="entry name" value="LacI"/>
    <property type="match status" value="1"/>
</dbReference>
<dbReference type="SMART" id="SM00354">
    <property type="entry name" value="HTH_LACI"/>
    <property type="match status" value="1"/>
</dbReference>
<dbReference type="InterPro" id="IPR046335">
    <property type="entry name" value="LacI/GalR-like_sensor"/>
</dbReference>
<dbReference type="CDD" id="cd01392">
    <property type="entry name" value="HTH_LacI"/>
    <property type="match status" value="1"/>
</dbReference>
<proteinExistence type="predicted"/>
<dbReference type="InterPro" id="IPR028082">
    <property type="entry name" value="Peripla_BP_I"/>
</dbReference>
<dbReference type="SUPFAM" id="SSF53822">
    <property type="entry name" value="Periplasmic binding protein-like I"/>
    <property type="match status" value="1"/>
</dbReference>
<evidence type="ECO:0000256" key="4">
    <source>
        <dbReference type="ARBA" id="ARBA00023163"/>
    </source>
</evidence>
<dbReference type="PANTHER" id="PTHR30146:SF148">
    <property type="entry name" value="HTH-TYPE TRANSCRIPTIONAL REPRESSOR PURR-RELATED"/>
    <property type="match status" value="1"/>
</dbReference>
<dbReference type="Gene3D" id="3.40.50.2300">
    <property type="match status" value="2"/>
</dbReference>
<keyword evidence="3" id="KW-0238">DNA-binding</keyword>
<organism evidence="6">
    <name type="scientific">Pseudothermotoga hypogea</name>
    <dbReference type="NCBI Taxonomy" id="57487"/>
    <lineage>
        <taxon>Bacteria</taxon>
        <taxon>Thermotogati</taxon>
        <taxon>Thermotogota</taxon>
        <taxon>Thermotogae</taxon>
        <taxon>Thermotogales</taxon>
        <taxon>Thermotogaceae</taxon>
        <taxon>Pseudothermotoga</taxon>
    </lineage>
</organism>
<sequence length="335" mass="37358">MKVTLKDIARELGVNVSTVSRALNGKPGVSEELRNRILEFARMKGYSPDLAAVGLRKGKTKIIGVLIPDVSNPFFAQILRGMERVFYPLGYHLLLCSTDENTEKEEENLRTLLSQRVEGILAAPTDSGGNRSIYKKIVDSNVPLVFFDRIVPGLETSYVITDNEGGVAELVRYVYEKGHRSLGVITLRSRSYTGKMRLSGILKCCDELGMLVKEEWILDGHSTQEGAYQAAKKLFQLEDKPTSLIVCNNLMMLGVMKAVKELNVKVPEDISVVSFDDSYWNEIFDPPITCVAQEPEQMGLIAATMMMDLLMHGSRPAKTVLKAHFIERASVKQIK</sequence>
<dbReference type="InterPro" id="IPR000843">
    <property type="entry name" value="HTH_LacI"/>
</dbReference>